<dbReference type="SMART" id="SM00997">
    <property type="entry name" value="AdoHcyase_NAD"/>
    <property type="match status" value="1"/>
</dbReference>
<dbReference type="Gene3D" id="3.40.50.720">
    <property type="entry name" value="NAD(P)-binding Rossmann-like Domain"/>
    <property type="match status" value="1"/>
</dbReference>
<dbReference type="Pfam" id="PF02826">
    <property type="entry name" value="2-Hacid_dh_C"/>
    <property type="match status" value="1"/>
</dbReference>
<feature type="domain" description="S-adenosyl-L-homocysteine hydrolase NAD binding" evidence="1">
    <location>
        <begin position="132"/>
        <end position="279"/>
    </location>
</feature>
<protein>
    <submittedName>
        <fullName evidence="2">Dipicolinate synthase subunit DpsA</fullName>
    </submittedName>
</protein>
<dbReference type="InterPro" id="IPR036291">
    <property type="entry name" value="NAD(P)-bd_dom_sf"/>
</dbReference>
<name>A0A9D1Z6C5_9FIRM</name>
<organism evidence="2 3">
    <name type="scientific">Candidatus Intestinimonas merdavium</name>
    <dbReference type="NCBI Taxonomy" id="2838622"/>
    <lineage>
        <taxon>Bacteria</taxon>
        <taxon>Bacillati</taxon>
        <taxon>Bacillota</taxon>
        <taxon>Clostridia</taxon>
        <taxon>Eubacteriales</taxon>
        <taxon>Intestinimonas</taxon>
    </lineage>
</organism>
<sequence>MEGRSMRNEWNVWVVGGDLRQVRLAQLLHEEGHTVHTWAMEEAEGVPGPAGDLTEARLADCVVLPLPAAGEDGGLNAPFSKRRTELSAVLDALRPGQVVCAGRASPELTALAEERQLRLFDYFGREELAVANAVPTAEGAVQLAMEELPITLHGARVLVVGFGRVGKLTAHRFRALGARVSVAARKWADLAWAEAYGYAPEHLEGLDESLCAYDLVVNTAPARVLDARRLEQLEPDCLVIDLASRPGGVDLEAAARLGVRVIWALSLPGKVAPVTAGKILRDTICHILCELGV</sequence>
<dbReference type="GO" id="GO:0051287">
    <property type="term" value="F:NAD binding"/>
    <property type="evidence" value="ECO:0007669"/>
    <property type="project" value="InterPro"/>
</dbReference>
<dbReference type="NCBIfam" id="NF006162">
    <property type="entry name" value="PRK08306.1"/>
    <property type="match status" value="1"/>
</dbReference>
<reference evidence="2" key="2">
    <citation type="submission" date="2021-04" db="EMBL/GenBank/DDBJ databases">
        <authorList>
            <person name="Gilroy R."/>
        </authorList>
    </citation>
    <scope>NUCLEOTIDE SEQUENCE</scope>
    <source>
        <strain evidence="2">CHK33-7979</strain>
    </source>
</reference>
<dbReference type="InterPro" id="IPR031629">
    <property type="entry name" value="DpaA_N"/>
</dbReference>
<proteinExistence type="predicted"/>
<gene>
    <name evidence="2" type="primary">dpsA</name>
    <name evidence="2" type="ORF">H9826_11700</name>
</gene>
<evidence type="ECO:0000313" key="3">
    <source>
        <dbReference type="Proteomes" id="UP000886824"/>
    </source>
</evidence>
<dbReference type="Pfam" id="PF16924">
    <property type="entry name" value="DpaA_N"/>
    <property type="match status" value="1"/>
</dbReference>
<dbReference type="Proteomes" id="UP000886824">
    <property type="component" value="Unassembled WGS sequence"/>
</dbReference>
<reference evidence="2" key="1">
    <citation type="journal article" date="2021" name="PeerJ">
        <title>Extensive microbial diversity within the chicken gut microbiome revealed by metagenomics and culture.</title>
        <authorList>
            <person name="Gilroy R."/>
            <person name="Ravi A."/>
            <person name="Getino M."/>
            <person name="Pursley I."/>
            <person name="Horton D.L."/>
            <person name="Alikhan N.F."/>
            <person name="Baker D."/>
            <person name="Gharbi K."/>
            <person name="Hall N."/>
            <person name="Watson M."/>
            <person name="Adriaenssens E.M."/>
            <person name="Foster-Nyarko E."/>
            <person name="Jarju S."/>
            <person name="Secka A."/>
            <person name="Antonio M."/>
            <person name="Oren A."/>
            <person name="Chaudhuri R.R."/>
            <person name="La Ragione R."/>
            <person name="Hildebrand F."/>
            <person name="Pallen M.J."/>
        </authorList>
    </citation>
    <scope>NUCLEOTIDE SEQUENCE</scope>
    <source>
        <strain evidence="2">CHK33-7979</strain>
    </source>
</reference>
<comment type="caution">
    <text evidence="2">The sequence shown here is derived from an EMBL/GenBank/DDBJ whole genome shotgun (WGS) entry which is preliminary data.</text>
</comment>
<dbReference type="SUPFAM" id="SSF51735">
    <property type="entry name" value="NAD(P)-binding Rossmann-fold domains"/>
    <property type="match status" value="1"/>
</dbReference>
<evidence type="ECO:0000259" key="1">
    <source>
        <dbReference type="SMART" id="SM00997"/>
    </source>
</evidence>
<accession>A0A9D1Z6C5</accession>
<evidence type="ECO:0000313" key="2">
    <source>
        <dbReference type="EMBL" id="HIY74612.1"/>
    </source>
</evidence>
<dbReference type="EMBL" id="DXCX01000128">
    <property type="protein sequence ID" value="HIY74612.1"/>
    <property type="molecule type" value="Genomic_DNA"/>
</dbReference>
<dbReference type="AlphaFoldDB" id="A0A9D1Z6C5"/>
<dbReference type="InterPro" id="IPR015878">
    <property type="entry name" value="Ado_hCys_hydrolase_NAD-bd"/>
</dbReference>
<dbReference type="InterPro" id="IPR006140">
    <property type="entry name" value="D-isomer_DH_NAD-bd"/>
</dbReference>